<reference evidence="2" key="1">
    <citation type="journal article" date="2023" name="G3 (Bethesda)">
        <title>Genome assembly and association tests identify interacting loci associated with vigor, precocity, and sex in interspecific pistachio rootstocks.</title>
        <authorList>
            <person name="Palmer W."/>
            <person name="Jacygrad E."/>
            <person name="Sagayaradj S."/>
            <person name="Cavanaugh K."/>
            <person name="Han R."/>
            <person name="Bertier L."/>
            <person name="Beede B."/>
            <person name="Kafkas S."/>
            <person name="Golino D."/>
            <person name="Preece J."/>
            <person name="Michelmore R."/>
        </authorList>
    </citation>
    <scope>NUCLEOTIDE SEQUENCE [LARGE SCALE GENOMIC DNA]</scope>
</reference>
<comment type="caution">
    <text evidence="1">The sequence shown here is derived from an EMBL/GenBank/DDBJ whole genome shotgun (WGS) entry which is preliminary data.</text>
</comment>
<proteinExistence type="predicted"/>
<name>A0ACC0YUL7_9ROSI</name>
<gene>
    <name evidence="1" type="ORF">Pint_17334</name>
</gene>
<organism evidence="1 2">
    <name type="scientific">Pistacia integerrima</name>
    <dbReference type="NCBI Taxonomy" id="434235"/>
    <lineage>
        <taxon>Eukaryota</taxon>
        <taxon>Viridiplantae</taxon>
        <taxon>Streptophyta</taxon>
        <taxon>Embryophyta</taxon>
        <taxon>Tracheophyta</taxon>
        <taxon>Spermatophyta</taxon>
        <taxon>Magnoliopsida</taxon>
        <taxon>eudicotyledons</taxon>
        <taxon>Gunneridae</taxon>
        <taxon>Pentapetalae</taxon>
        <taxon>rosids</taxon>
        <taxon>malvids</taxon>
        <taxon>Sapindales</taxon>
        <taxon>Anacardiaceae</taxon>
        <taxon>Pistacia</taxon>
    </lineage>
</organism>
<evidence type="ECO:0000313" key="2">
    <source>
        <dbReference type="Proteomes" id="UP001163603"/>
    </source>
</evidence>
<dbReference type="EMBL" id="CM047739">
    <property type="protein sequence ID" value="KAJ0042384.1"/>
    <property type="molecule type" value="Genomic_DNA"/>
</dbReference>
<sequence>MSHNSALSATFDPYEYLQIVLNPDGTITRKHSLLSGAAATSDPSHHTIPSKDISINQSNNVGVRIYLPRQALDSSSTVKLPLIVYYHGGGFIIGNVAASVFHNFCSNMALEFPAVVLSVKYRLAPEHRLPAAYDDAMEALHWITTTQEVWLKEYADLSSCFLMGTSAGGNIVYHVGLRAASQIDELFPLKVKGLILHQPFIGGVKRTESELRLMNNPVFPACVSDLMWDLSLPHGVDRDHEYCNPTVGDESKALDQIRVQEWKVVITGWNGDPMIDRQIEWVKMIEQKGVKVKSHFCDGGYHGIDIVDATKMKDLQIILKNFVLS</sequence>
<dbReference type="Proteomes" id="UP001163603">
    <property type="component" value="Chromosome 4"/>
</dbReference>
<protein>
    <submittedName>
        <fullName evidence="1">Uncharacterized protein</fullName>
    </submittedName>
</protein>
<accession>A0ACC0YUL7</accession>
<evidence type="ECO:0000313" key="1">
    <source>
        <dbReference type="EMBL" id="KAJ0042384.1"/>
    </source>
</evidence>
<keyword evidence="2" id="KW-1185">Reference proteome</keyword>